<evidence type="ECO:0000256" key="8">
    <source>
        <dbReference type="ARBA" id="ARBA00022833"/>
    </source>
</evidence>
<evidence type="ECO:0000256" key="2">
    <source>
        <dbReference type="ARBA" id="ARBA00001947"/>
    </source>
</evidence>
<evidence type="ECO:0000313" key="14">
    <source>
        <dbReference type="Proteomes" id="UP000295418"/>
    </source>
</evidence>
<dbReference type="NCBIfam" id="TIGR00726">
    <property type="entry name" value="peptidoglycan editing factor PgeF"/>
    <property type="match status" value="1"/>
</dbReference>
<evidence type="ECO:0000313" key="13">
    <source>
        <dbReference type="EMBL" id="TCZ72301.1"/>
    </source>
</evidence>
<sequence>MRQAEPFVRTEQSNHIALFQLQAWIQQFPFLTAGMTSRHGGISKAPYDSLNLGLHVGDAAEDVVANRSALAAAIGLPFEACTFAEQVHGNEVSMVSSVERGKGRTDKDDSIRNVDALITAEPDTCLCLMYADCVPLYFIDPIRQVIAVSHAGWKGTAQNIVGTTINKMVEHYGCDPSDIKAAIGPSIGECCYEVNQEVVDKMAVHISPVVRPSRNPDKYMMNLQEINRLFMIKAGILSSNIEISKLCTSCHKDDFYSYRAEGGTTGRMIAWLAIRG</sequence>
<evidence type="ECO:0000256" key="7">
    <source>
        <dbReference type="ARBA" id="ARBA00022801"/>
    </source>
</evidence>
<dbReference type="Gene3D" id="3.60.140.10">
    <property type="entry name" value="CNF1/YfiH-like putative cysteine hydrolases"/>
    <property type="match status" value="1"/>
</dbReference>
<dbReference type="SUPFAM" id="SSF64438">
    <property type="entry name" value="CNF1/YfiH-like putative cysteine hydrolases"/>
    <property type="match status" value="1"/>
</dbReference>
<dbReference type="CDD" id="cd16833">
    <property type="entry name" value="YfiH"/>
    <property type="match status" value="1"/>
</dbReference>
<evidence type="ECO:0000256" key="10">
    <source>
        <dbReference type="ARBA" id="ARBA00048968"/>
    </source>
</evidence>
<dbReference type="InterPro" id="IPR003730">
    <property type="entry name" value="Cu_polyphenol_OxRdtase"/>
</dbReference>
<dbReference type="OrthoDB" id="4279at2"/>
<evidence type="ECO:0000256" key="11">
    <source>
        <dbReference type="ARBA" id="ARBA00049893"/>
    </source>
</evidence>
<dbReference type="AlphaFoldDB" id="A0A4R4E017"/>
<dbReference type="GO" id="GO:0017061">
    <property type="term" value="F:S-methyl-5-thioadenosine phosphorylase activity"/>
    <property type="evidence" value="ECO:0007669"/>
    <property type="project" value="UniProtKB-EC"/>
</dbReference>
<proteinExistence type="inferred from homology"/>
<comment type="catalytic activity">
    <reaction evidence="1">
        <text>inosine + phosphate = alpha-D-ribose 1-phosphate + hypoxanthine</text>
        <dbReference type="Rhea" id="RHEA:27646"/>
        <dbReference type="ChEBI" id="CHEBI:17368"/>
        <dbReference type="ChEBI" id="CHEBI:17596"/>
        <dbReference type="ChEBI" id="CHEBI:43474"/>
        <dbReference type="ChEBI" id="CHEBI:57720"/>
        <dbReference type="EC" id="2.4.2.1"/>
    </reaction>
    <physiologicalReaction direction="left-to-right" evidence="1">
        <dbReference type="Rhea" id="RHEA:27647"/>
    </physiologicalReaction>
</comment>
<name>A0A4R4E017_9BACL</name>
<comment type="function">
    <text evidence="3">Purine nucleoside enzyme that catalyzes the phosphorolysis of adenosine and inosine nucleosides, yielding D-ribose 1-phosphate and the respective free bases, adenine and hypoxanthine. Also catalyzes the phosphorolysis of S-methyl-5'-thioadenosine into adenine and S-methyl-5-thio-alpha-D-ribose 1-phosphate. Also has adenosine deaminase activity.</text>
</comment>
<reference evidence="13 14" key="1">
    <citation type="submission" date="2019-03" db="EMBL/GenBank/DDBJ databases">
        <authorList>
            <person name="Kim M.K.M."/>
        </authorList>
    </citation>
    <scope>NUCLEOTIDE SEQUENCE [LARGE SCALE GENOMIC DNA]</scope>
    <source>
        <strain evidence="13 14">18JY21-1</strain>
    </source>
</reference>
<keyword evidence="7" id="KW-0378">Hydrolase</keyword>
<evidence type="ECO:0000256" key="3">
    <source>
        <dbReference type="ARBA" id="ARBA00003215"/>
    </source>
</evidence>
<comment type="catalytic activity">
    <reaction evidence="9">
        <text>adenosine + H2O + H(+) = inosine + NH4(+)</text>
        <dbReference type="Rhea" id="RHEA:24408"/>
        <dbReference type="ChEBI" id="CHEBI:15377"/>
        <dbReference type="ChEBI" id="CHEBI:15378"/>
        <dbReference type="ChEBI" id="CHEBI:16335"/>
        <dbReference type="ChEBI" id="CHEBI:17596"/>
        <dbReference type="ChEBI" id="CHEBI:28938"/>
        <dbReference type="EC" id="3.5.4.4"/>
    </reaction>
    <physiologicalReaction direction="left-to-right" evidence="9">
        <dbReference type="Rhea" id="RHEA:24409"/>
    </physiologicalReaction>
</comment>
<evidence type="ECO:0000256" key="1">
    <source>
        <dbReference type="ARBA" id="ARBA00000553"/>
    </source>
</evidence>
<dbReference type="RefSeq" id="WP_132420245.1">
    <property type="nucleotide sequence ID" value="NZ_SKFG01000038.1"/>
</dbReference>
<dbReference type="InterPro" id="IPR011324">
    <property type="entry name" value="Cytotoxic_necrot_fac-like_cat"/>
</dbReference>
<dbReference type="Proteomes" id="UP000295418">
    <property type="component" value="Unassembled WGS sequence"/>
</dbReference>
<dbReference type="GO" id="GO:0016787">
    <property type="term" value="F:hydrolase activity"/>
    <property type="evidence" value="ECO:0007669"/>
    <property type="project" value="UniProtKB-KW"/>
</dbReference>
<evidence type="ECO:0000256" key="4">
    <source>
        <dbReference type="ARBA" id="ARBA00007353"/>
    </source>
</evidence>
<keyword evidence="8" id="KW-0862">Zinc</keyword>
<comment type="similarity">
    <text evidence="4 12">Belongs to the purine nucleoside phosphorylase YfiH/LACC1 family.</text>
</comment>
<keyword evidence="6" id="KW-0479">Metal-binding</keyword>
<comment type="caution">
    <text evidence="13">The sequence shown here is derived from an EMBL/GenBank/DDBJ whole genome shotgun (WGS) entry which is preliminary data.</text>
</comment>
<evidence type="ECO:0000256" key="9">
    <source>
        <dbReference type="ARBA" id="ARBA00047989"/>
    </source>
</evidence>
<evidence type="ECO:0000256" key="12">
    <source>
        <dbReference type="RuleBase" id="RU361274"/>
    </source>
</evidence>
<dbReference type="PANTHER" id="PTHR30616">
    <property type="entry name" value="UNCHARACTERIZED PROTEIN YFIH"/>
    <property type="match status" value="1"/>
</dbReference>
<dbReference type="EMBL" id="SKFG01000038">
    <property type="protein sequence ID" value="TCZ72301.1"/>
    <property type="molecule type" value="Genomic_DNA"/>
</dbReference>
<comment type="catalytic activity">
    <reaction evidence="11">
        <text>S-methyl-5'-thioadenosine + phosphate = 5-(methylsulfanyl)-alpha-D-ribose 1-phosphate + adenine</text>
        <dbReference type="Rhea" id="RHEA:11852"/>
        <dbReference type="ChEBI" id="CHEBI:16708"/>
        <dbReference type="ChEBI" id="CHEBI:17509"/>
        <dbReference type="ChEBI" id="CHEBI:43474"/>
        <dbReference type="ChEBI" id="CHEBI:58533"/>
        <dbReference type="EC" id="2.4.2.28"/>
    </reaction>
    <physiologicalReaction direction="left-to-right" evidence="11">
        <dbReference type="Rhea" id="RHEA:11853"/>
    </physiologicalReaction>
</comment>
<accession>A0A4R4E017</accession>
<dbReference type="InterPro" id="IPR038371">
    <property type="entry name" value="Cu_polyphenol_OxRdtase_sf"/>
</dbReference>
<comment type="catalytic activity">
    <reaction evidence="10">
        <text>adenosine + phosphate = alpha-D-ribose 1-phosphate + adenine</text>
        <dbReference type="Rhea" id="RHEA:27642"/>
        <dbReference type="ChEBI" id="CHEBI:16335"/>
        <dbReference type="ChEBI" id="CHEBI:16708"/>
        <dbReference type="ChEBI" id="CHEBI:43474"/>
        <dbReference type="ChEBI" id="CHEBI:57720"/>
        <dbReference type="EC" id="2.4.2.1"/>
    </reaction>
    <physiologicalReaction direction="left-to-right" evidence="10">
        <dbReference type="Rhea" id="RHEA:27643"/>
    </physiologicalReaction>
</comment>
<dbReference type="PANTHER" id="PTHR30616:SF2">
    <property type="entry name" value="PURINE NUCLEOSIDE PHOSPHORYLASE LACC1"/>
    <property type="match status" value="1"/>
</dbReference>
<evidence type="ECO:0000256" key="6">
    <source>
        <dbReference type="ARBA" id="ARBA00022723"/>
    </source>
</evidence>
<organism evidence="13 14">
    <name type="scientific">Paenibacillus albiflavus</name>
    <dbReference type="NCBI Taxonomy" id="2545760"/>
    <lineage>
        <taxon>Bacteria</taxon>
        <taxon>Bacillati</taxon>
        <taxon>Bacillota</taxon>
        <taxon>Bacilli</taxon>
        <taxon>Bacillales</taxon>
        <taxon>Paenibacillaceae</taxon>
        <taxon>Paenibacillus</taxon>
    </lineage>
</organism>
<gene>
    <name evidence="13" type="primary">pgeF</name>
    <name evidence="13" type="ORF">E0485_22180</name>
</gene>
<keyword evidence="14" id="KW-1185">Reference proteome</keyword>
<keyword evidence="5" id="KW-0808">Transferase</keyword>
<evidence type="ECO:0000256" key="5">
    <source>
        <dbReference type="ARBA" id="ARBA00022679"/>
    </source>
</evidence>
<dbReference type="GO" id="GO:0005507">
    <property type="term" value="F:copper ion binding"/>
    <property type="evidence" value="ECO:0007669"/>
    <property type="project" value="TreeGrafter"/>
</dbReference>
<dbReference type="Pfam" id="PF02578">
    <property type="entry name" value="Cu-oxidase_4"/>
    <property type="match status" value="1"/>
</dbReference>
<protein>
    <recommendedName>
        <fullName evidence="12">Purine nucleoside phosphorylase</fullName>
    </recommendedName>
</protein>
<comment type="cofactor">
    <cofactor evidence="2">
        <name>Zn(2+)</name>
        <dbReference type="ChEBI" id="CHEBI:29105"/>
    </cofactor>
</comment>